<evidence type="ECO:0000256" key="4">
    <source>
        <dbReference type="ARBA" id="ARBA00022475"/>
    </source>
</evidence>
<evidence type="ECO:0000256" key="2">
    <source>
        <dbReference type="ARBA" id="ARBA00005513"/>
    </source>
</evidence>
<keyword evidence="11 14" id="KW-0066">ATP synthesis</keyword>
<comment type="caution">
    <text evidence="16">The sequence shown here is derived from an EMBL/GenBank/DDBJ whole genome shotgun (WGS) entry which is preliminary data.</text>
</comment>
<dbReference type="GO" id="GO:0046961">
    <property type="term" value="F:proton-transporting ATPase activity, rotational mechanism"/>
    <property type="evidence" value="ECO:0007669"/>
    <property type="project" value="TreeGrafter"/>
</dbReference>
<dbReference type="HAMAP" id="MF_01398">
    <property type="entry name" value="ATP_synth_b_bprime"/>
    <property type="match status" value="1"/>
</dbReference>
<organism evidence="16 17">
    <name type="scientific">Nanchangia anserum</name>
    <dbReference type="NCBI Taxonomy" id="2692125"/>
    <lineage>
        <taxon>Bacteria</taxon>
        <taxon>Bacillati</taxon>
        <taxon>Actinomycetota</taxon>
        <taxon>Actinomycetes</taxon>
        <taxon>Actinomycetales</taxon>
        <taxon>Actinomycetaceae</taxon>
        <taxon>Nanchangia</taxon>
    </lineage>
</organism>
<evidence type="ECO:0000256" key="11">
    <source>
        <dbReference type="ARBA" id="ARBA00023310"/>
    </source>
</evidence>
<dbReference type="NCBIfam" id="TIGR01144">
    <property type="entry name" value="ATP_synt_b"/>
    <property type="match status" value="1"/>
</dbReference>
<keyword evidence="9 14" id="KW-0406">Ion transport</keyword>
<evidence type="ECO:0000313" key="16">
    <source>
        <dbReference type="EMBL" id="MBD3689936.1"/>
    </source>
</evidence>
<keyword evidence="5 14" id="KW-0138">CF(0)</keyword>
<keyword evidence="10 14" id="KW-0472">Membrane</keyword>
<keyword evidence="4 14" id="KW-1003">Cell membrane</keyword>
<keyword evidence="8 14" id="KW-1133">Transmembrane helix</keyword>
<dbReference type="GO" id="GO:0005886">
    <property type="term" value="C:plasma membrane"/>
    <property type="evidence" value="ECO:0007669"/>
    <property type="project" value="UniProtKB-SubCell"/>
</dbReference>
<evidence type="ECO:0000256" key="13">
    <source>
        <dbReference type="ARBA" id="ARBA00025830"/>
    </source>
</evidence>
<dbReference type="RefSeq" id="WP_191072244.1">
    <property type="nucleotide sequence ID" value="NZ_CP060506.1"/>
</dbReference>
<dbReference type="Gene3D" id="1.20.5.620">
    <property type="entry name" value="F1F0 ATP synthase subunit B, membrane domain"/>
    <property type="match status" value="1"/>
</dbReference>
<evidence type="ECO:0000256" key="6">
    <source>
        <dbReference type="ARBA" id="ARBA00022692"/>
    </source>
</evidence>
<dbReference type="Pfam" id="PF00430">
    <property type="entry name" value="ATP-synt_B"/>
    <property type="match status" value="1"/>
</dbReference>
<dbReference type="CDD" id="cd06503">
    <property type="entry name" value="ATP-synt_Fo_b"/>
    <property type="match status" value="1"/>
</dbReference>
<evidence type="ECO:0000256" key="14">
    <source>
        <dbReference type="HAMAP-Rule" id="MF_01398"/>
    </source>
</evidence>
<name>A0A8I0GDE2_9ACTO</name>
<evidence type="ECO:0000256" key="10">
    <source>
        <dbReference type="ARBA" id="ARBA00023136"/>
    </source>
</evidence>
<dbReference type="InterPro" id="IPR028987">
    <property type="entry name" value="ATP_synth_B-like_membr_sf"/>
</dbReference>
<evidence type="ECO:0000256" key="8">
    <source>
        <dbReference type="ARBA" id="ARBA00022989"/>
    </source>
</evidence>
<protein>
    <recommendedName>
        <fullName evidence="14">ATP synthase subunit b</fullName>
    </recommendedName>
    <alternativeName>
        <fullName evidence="14">ATP synthase F(0) sector subunit b</fullName>
    </alternativeName>
    <alternativeName>
        <fullName evidence="14">ATPase subunit I</fullName>
    </alternativeName>
    <alternativeName>
        <fullName evidence="14">F-type ATPase subunit b</fullName>
        <shortName evidence="14">F-ATPase subunit b</shortName>
    </alternativeName>
</protein>
<dbReference type="PANTHER" id="PTHR33445:SF1">
    <property type="entry name" value="ATP SYNTHASE SUBUNIT B"/>
    <property type="match status" value="1"/>
</dbReference>
<comment type="subunit">
    <text evidence="13 14">F-type ATPases have 2 components, F(1) - the catalytic core - and F(0) - the membrane proton channel. F(1) has five subunits: alpha(3), beta(3), gamma(1), delta(1), epsilon(1). F(0) has three main subunits: a(1), b(2) and c(10-14). The alpha and beta chains form an alternating ring which encloses part of the gamma chain. F(1) is attached to F(0) by a central stalk formed by the gamma and epsilon chains, while a peripheral stalk is formed by the delta and b chains.</text>
</comment>
<dbReference type="SUPFAM" id="SSF81573">
    <property type="entry name" value="F1F0 ATP synthase subunit B, membrane domain"/>
    <property type="match status" value="1"/>
</dbReference>
<feature type="transmembrane region" description="Helical" evidence="14">
    <location>
        <begin position="26"/>
        <end position="45"/>
    </location>
</feature>
<keyword evidence="3 14" id="KW-0813">Transport</keyword>
<dbReference type="AlphaFoldDB" id="A0A8I0GDE2"/>
<dbReference type="EMBL" id="JACRUO010000002">
    <property type="protein sequence ID" value="MBD3689936.1"/>
    <property type="molecule type" value="Genomic_DNA"/>
</dbReference>
<evidence type="ECO:0000256" key="1">
    <source>
        <dbReference type="ARBA" id="ARBA00004162"/>
    </source>
</evidence>
<accession>A0A8I0GDE2</accession>
<sequence length="184" mass="20270">MYAMNLLPAAAEGETPNLLFPTLPDLVWSAITIAIVFVVMWRFVVPTFTKTIDERNAEIERGVSLSKEAENIVANARTQADAEVAKARVEASDIRAQAQEHAAKTVAQAKSQADQEARRIVERAQREIDANRQAAEISLRTDVGLLASELAEKIVGEQLKDRELSGRVIDRFLDSLEVEASQKG</sequence>
<evidence type="ECO:0000256" key="3">
    <source>
        <dbReference type="ARBA" id="ARBA00022448"/>
    </source>
</evidence>
<gene>
    <name evidence="14" type="primary">atpF</name>
    <name evidence="16" type="ORF">H8R10_06830</name>
</gene>
<dbReference type="InterPro" id="IPR005864">
    <property type="entry name" value="ATP_synth_F0_bsu_bac"/>
</dbReference>
<comment type="function">
    <text evidence="12 14">F(1)F(0) ATP synthase produces ATP from ADP in the presence of a proton or sodium gradient. F-type ATPases consist of two structural domains, F(1) containing the extramembraneous catalytic core and F(0) containing the membrane proton channel, linked together by a central stalk and a peripheral stalk. During catalysis, ATP synthesis in the catalytic domain of F(1) is coupled via a rotary mechanism of the central stalk subunits to proton translocation.</text>
</comment>
<evidence type="ECO:0000256" key="9">
    <source>
        <dbReference type="ARBA" id="ARBA00023065"/>
    </source>
</evidence>
<comment type="subcellular location">
    <subcellularLocation>
        <location evidence="1 14">Cell membrane</location>
        <topology evidence="1 14">Single-pass membrane protein</topology>
    </subcellularLocation>
</comment>
<dbReference type="PANTHER" id="PTHR33445">
    <property type="entry name" value="ATP SYNTHASE SUBUNIT B', CHLOROPLASTIC"/>
    <property type="match status" value="1"/>
</dbReference>
<dbReference type="NCBIfam" id="NF004412">
    <property type="entry name" value="PRK05759.1-3"/>
    <property type="match status" value="1"/>
</dbReference>
<dbReference type="GO" id="GO:0046933">
    <property type="term" value="F:proton-transporting ATP synthase activity, rotational mechanism"/>
    <property type="evidence" value="ECO:0007669"/>
    <property type="project" value="UniProtKB-UniRule"/>
</dbReference>
<dbReference type="Proteomes" id="UP000627538">
    <property type="component" value="Unassembled WGS sequence"/>
</dbReference>
<keyword evidence="17" id="KW-1185">Reference proteome</keyword>
<dbReference type="InterPro" id="IPR002146">
    <property type="entry name" value="ATP_synth_b/b'su_bac/chlpt"/>
</dbReference>
<evidence type="ECO:0000313" key="17">
    <source>
        <dbReference type="Proteomes" id="UP000627538"/>
    </source>
</evidence>
<reference evidence="16 17" key="1">
    <citation type="submission" date="2020-08" db="EMBL/GenBank/DDBJ databases">
        <title>Winkia gen. nov., sp. nov., isolated from faeces of the Anser albifrons in China.</title>
        <authorList>
            <person name="Liu Q."/>
        </authorList>
    </citation>
    <scope>NUCLEOTIDE SEQUENCE [LARGE SCALE GENOMIC DNA]</scope>
    <source>
        <strain evidence="16 17">C62</strain>
    </source>
</reference>
<comment type="similarity">
    <text evidence="2 14 15">Belongs to the ATPase B chain family.</text>
</comment>
<evidence type="ECO:0000256" key="5">
    <source>
        <dbReference type="ARBA" id="ARBA00022547"/>
    </source>
</evidence>
<evidence type="ECO:0000256" key="12">
    <source>
        <dbReference type="ARBA" id="ARBA00025198"/>
    </source>
</evidence>
<dbReference type="InterPro" id="IPR050059">
    <property type="entry name" value="ATP_synthase_B_chain"/>
</dbReference>
<keyword evidence="7 14" id="KW-0375">Hydrogen ion transport</keyword>
<dbReference type="GO" id="GO:0045259">
    <property type="term" value="C:proton-transporting ATP synthase complex"/>
    <property type="evidence" value="ECO:0007669"/>
    <property type="project" value="UniProtKB-KW"/>
</dbReference>
<evidence type="ECO:0000256" key="7">
    <source>
        <dbReference type="ARBA" id="ARBA00022781"/>
    </source>
</evidence>
<comment type="function">
    <text evidence="14">Component of the F(0) channel, it forms part of the peripheral stalk, linking F(1) to F(0).</text>
</comment>
<proteinExistence type="inferred from homology"/>
<evidence type="ECO:0000256" key="15">
    <source>
        <dbReference type="RuleBase" id="RU003848"/>
    </source>
</evidence>
<keyword evidence="6 14" id="KW-0812">Transmembrane</keyword>